<evidence type="ECO:0000259" key="5">
    <source>
        <dbReference type="PROSITE" id="PS51296"/>
    </source>
</evidence>
<evidence type="ECO:0000256" key="3">
    <source>
        <dbReference type="ARBA" id="ARBA00023004"/>
    </source>
</evidence>
<keyword evidence="3" id="KW-0408">Iron</keyword>
<gene>
    <name evidence="6" type="ORF">THSYN_08840</name>
</gene>
<dbReference type="GO" id="GO:0051537">
    <property type="term" value="F:2 iron, 2 sulfur cluster binding"/>
    <property type="evidence" value="ECO:0007669"/>
    <property type="project" value="UniProtKB-KW"/>
</dbReference>
<keyword evidence="2" id="KW-0479">Metal-binding</keyword>
<proteinExistence type="predicted"/>
<dbReference type="AlphaFoldDB" id="A0A2K8U627"/>
<reference evidence="6 7" key="1">
    <citation type="submission" date="2017-03" db="EMBL/GenBank/DDBJ databases">
        <title>Complete genome sequence of Candidatus 'Thiodictyon syntrophicum' sp. nov. strain Cad16T, a photolithoautotroph purple sulfur bacterium isolated from an alpine meromictic lake.</title>
        <authorList>
            <person name="Luedin S.M."/>
            <person name="Pothier J.F."/>
            <person name="Danza F."/>
            <person name="Storelli N."/>
            <person name="Wittwer M."/>
            <person name="Tonolla M."/>
        </authorList>
    </citation>
    <scope>NUCLEOTIDE SEQUENCE [LARGE SCALE GENOMIC DNA]</scope>
    <source>
        <strain evidence="6 7">Cad16T</strain>
    </source>
</reference>
<evidence type="ECO:0000313" key="6">
    <source>
        <dbReference type="EMBL" id="AUB81046.1"/>
    </source>
</evidence>
<evidence type="ECO:0000256" key="2">
    <source>
        <dbReference type="ARBA" id="ARBA00022723"/>
    </source>
</evidence>
<dbReference type="SUPFAM" id="SSF50022">
    <property type="entry name" value="ISP domain"/>
    <property type="match status" value="1"/>
</dbReference>
<keyword evidence="1" id="KW-0001">2Fe-2S</keyword>
<evidence type="ECO:0000256" key="1">
    <source>
        <dbReference type="ARBA" id="ARBA00022714"/>
    </source>
</evidence>
<dbReference type="OrthoDB" id="9794779at2"/>
<accession>A0A2K8U627</accession>
<feature type="domain" description="Rieske" evidence="5">
    <location>
        <begin position="22"/>
        <end position="124"/>
    </location>
</feature>
<dbReference type="Proteomes" id="UP000232638">
    <property type="component" value="Chromosome"/>
</dbReference>
<dbReference type="PROSITE" id="PS51296">
    <property type="entry name" value="RIESKE"/>
    <property type="match status" value="1"/>
</dbReference>
<keyword evidence="7" id="KW-1185">Reference proteome</keyword>
<dbReference type="Pfam" id="PF00355">
    <property type="entry name" value="Rieske"/>
    <property type="match status" value="1"/>
</dbReference>
<dbReference type="GO" id="GO:0046872">
    <property type="term" value="F:metal ion binding"/>
    <property type="evidence" value="ECO:0007669"/>
    <property type="project" value="UniProtKB-KW"/>
</dbReference>
<dbReference type="InterPro" id="IPR017941">
    <property type="entry name" value="Rieske_2Fe-2S"/>
</dbReference>
<dbReference type="KEGG" id="tsy:THSYN_08840"/>
<protein>
    <submittedName>
        <fullName evidence="6">(2Fe-2S)-binding protein</fullName>
    </submittedName>
</protein>
<evidence type="ECO:0000313" key="7">
    <source>
        <dbReference type="Proteomes" id="UP000232638"/>
    </source>
</evidence>
<dbReference type="InterPro" id="IPR036922">
    <property type="entry name" value="Rieske_2Fe-2S_sf"/>
</dbReference>
<evidence type="ECO:0000256" key="4">
    <source>
        <dbReference type="ARBA" id="ARBA00023014"/>
    </source>
</evidence>
<name>A0A2K8U627_9GAMM</name>
<dbReference type="EMBL" id="CP020370">
    <property type="protein sequence ID" value="AUB81046.1"/>
    <property type="molecule type" value="Genomic_DNA"/>
</dbReference>
<organism evidence="6 7">
    <name type="scientific">Candidatus Thiodictyon syntrophicum</name>
    <dbReference type="NCBI Taxonomy" id="1166950"/>
    <lineage>
        <taxon>Bacteria</taxon>
        <taxon>Pseudomonadati</taxon>
        <taxon>Pseudomonadota</taxon>
        <taxon>Gammaproteobacteria</taxon>
        <taxon>Chromatiales</taxon>
        <taxon>Chromatiaceae</taxon>
        <taxon>Thiodictyon</taxon>
    </lineage>
</organism>
<keyword evidence="4" id="KW-0411">Iron-sulfur</keyword>
<dbReference type="RefSeq" id="WP_100918822.1">
    <property type="nucleotide sequence ID" value="NZ_CP020370.1"/>
</dbReference>
<dbReference type="Gene3D" id="2.102.10.10">
    <property type="entry name" value="Rieske [2Fe-2S] iron-sulphur domain"/>
    <property type="match status" value="1"/>
</dbReference>
<sequence>MAPETPGADLSAPLPRTAAPICPSAALAELGRHRFRVRYRGDPREAILVRFRGVAYGYLNQCVHMPKELDCEHCHVFDAAGESIRCSMHGITYAPTTGECLSEICAGESLTRLRVQERDGTLYLTEKRTTLLD</sequence>